<dbReference type="InterPro" id="IPR011050">
    <property type="entry name" value="Pectin_lyase_fold/virulence"/>
</dbReference>
<sequence>MERLLPESVTLFTVSPDASKAEVHAMSDAGETAPVSISGLAPNTEYFMYEDSHANEMPFTTDGNGSYSFEQDISEEHFVWVQSASSDTLFIEDNAQGGDCEAKSIGIWDASTKTCTLTDDIEFTGGLENNIEFASRGISLDCNGHSVTGSWGTYGVLAVYGKASVKNCTISGFEIGIGFWNYSDYNVLGNTFLNLQNPVLSYNASDILVKDNNIFLVGSAVSLNDGTLHNGGSAEINNNTISDSARGISTRRLENVSIIGNEITGLNKPSGMNYGVNIDGAENVIFKDNNILFNPFADAFSAEGASSVLVEDNNLFWNADAVALCGFQQVEFRHNRIEGDNSDLLAGRVWIYSIGSSIYIEDNTASSIDANTSAPTTDVNLLIADNIASSISFGGLSSNAAVFNNRVSGSGDKLGLGELRNSQVFGNNIVSTGGDHDSSLLSISGSGNKVFDNHMSSTSGIGYGLSLPNSHCNEITNNTMTGVNIGLRIRDSTSNEITWNKISGNKSDGINISGSADPSSNVIEFNDLSSNSRAGLFYQVADYNINAFHNWWGTTDEAQIAAKIRDGVDYPAQYHFGFVSFKPWLEFPPFSDGVLHLTEMPSYTKEQENYSGAAVAQMILNFIRAAASYPGFLQDGLYSYGFQYNDPLNSGLLDFDANAMDSVLGHFDPYDEAVTGYYDYTDSLPDGNPAQGYNYFVEAFESIEEYMHYIAHWMAFPVTQGEWWLDGLLVAEPNTPAAIPLYGSYNHWVAVNGYAASGNPIPEPHTRPWNTAEVTIYGFWLTDPDANGIGQHVYVTAADAAEVYFMPMDSGDDYNGLYVQVAEPPMMPEGMELDEIIGKVEIAMPAASLQNLGLIGAESRAVKSSSAGTGFTLADLGDLMPAAAEASWRTLVDSPLLLDAEAVSAFEEAEMAEPLLVKSAKDYYLVPFTKEGLTSAVIMLDAEQGYFKQASWAEQPLQYLAGEVDALEMVKQAANPERTGSIKIEFSLLDEASQALYWEQSEYSSSPFKPYWVVEAGGCSWIATQGGTVYPLSDCPSLEAELSEIADAPPESGGFLNLGKYFEVNASGEETFSLTFFYDDADNDGIVDGTGIGEESLAVYYYDNAWLAIEESERDLAGNTITVTVESLSG</sequence>
<name>A0A939C958_9ARCH</name>
<dbReference type="EMBL" id="JAFGDB010000077">
    <property type="protein sequence ID" value="MBN2067727.1"/>
    <property type="molecule type" value="Genomic_DNA"/>
</dbReference>
<feature type="domain" description="Periplasmic copper-binding protein NosD beta helix" evidence="1">
    <location>
        <begin position="161"/>
        <end position="328"/>
    </location>
</feature>
<dbReference type="SMART" id="SM00710">
    <property type="entry name" value="PbH1"/>
    <property type="match status" value="11"/>
</dbReference>
<gene>
    <name evidence="2" type="ORF">JW744_04630</name>
</gene>
<dbReference type="Gene3D" id="2.160.20.10">
    <property type="entry name" value="Single-stranded right-handed beta-helix, Pectin lyase-like"/>
    <property type="match status" value="2"/>
</dbReference>
<dbReference type="InterPro" id="IPR012334">
    <property type="entry name" value="Pectin_lyas_fold"/>
</dbReference>
<reference evidence="2" key="1">
    <citation type="submission" date="2021-01" db="EMBL/GenBank/DDBJ databases">
        <title>Active Sulfur Cycling in an Early Earth Analoge.</title>
        <authorList>
            <person name="Hahn C.R."/>
            <person name="Youssef N.H."/>
            <person name="Elshahed M."/>
        </authorList>
    </citation>
    <scope>NUCLEOTIDE SEQUENCE</scope>
    <source>
        <strain evidence="2">Zod_Metabat.1151</strain>
    </source>
</reference>
<dbReference type="InterPro" id="IPR007742">
    <property type="entry name" value="NosD_dom"/>
</dbReference>
<evidence type="ECO:0000259" key="1">
    <source>
        <dbReference type="Pfam" id="PF05048"/>
    </source>
</evidence>
<accession>A0A939C958</accession>
<evidence type="ECO:0000313" key="3">
    <source>
        <dbReference type="Proteomes" id="UP000809243"/>
    </source>
</evidence>
<evidence type="ECO:0000313" key="2">
    <source>
        <dbReference type="EMBL" id="MBN2067727.1"/>
    </source>
</evidence>
<protein>
    <submittedName>
        <fullName evidence="2">Right-handed parallel beta-helix repeat-containing protein</fullName>
    </submittedName>
</protein>
<dbReference type="InterPro" id="IPR006626">
    <property type="entry name" value="PbH1"/>
</dbReference>
<dbReference type="Pfam" id="PF05048">
    <property type="entry name" value="NosD"/>
    <property type="match status" value="2"/>
</dbReference>
<proteinExistence type="predicted"/>
<organism evidence="2 3">
    <name type="scientific">Candidatus Iainarchaeum sp</name>
    <dbReference type="NCBI Taxonomy" id="3101447"/>
    <lineage>
        <taxon>Archaea</taxon>
        <taxon>Candidatus Iainarchaeota</taxon>
        <taxon>Candidatus Iainarchaeia</taxon>
        <taxon>Candidatus Iainarchaeales</taxon>
        <taxon>Candidatus Iainarchaeaceae</taxon>
        <taxon>Candidatus Iainarchaeum</taxon>
    </lineage>
</organism>
<feature type="domain" description="Periplasmic copper-binding protein NosD beta helix" evidence="1">
    <location>
        <begin position="459"/>
        <end position="538"/>
    </location>
</feature>
<dbReference type="Proteomes" id="UP000809243">
    <property type="component" value="Unassembled WGS sequence"/>
</dbReference>
<comment type="caution">
    <text evidence="2">The sequence shown here is derived from an EMBL/GenBank/DDBJ whole genome shotgun (WGS) entry which is preliminary data.</text>
</comment>
<dbReference type="AlphaFoldDB" id="A0A939C958"/>
<dbReference type="SUPFAM" id="SSF51126">
    <property type="entry name" value="Pectin lyase-like"/>
    <property type="match status" value="3"/>
</dbReference>